<evidence type="ECO:0000313" key="1">
    <source>
        <dbReference type="EMBL" id="OGG43754.1"/>
    </source>
</evidence>
<dbReference type="AlphaFoldDB" id="A0A1F6C3I3"/>
<gene>
    <name evidence="1" type="ORF">A3F84_13315</name>
</gene>
<dbReference type="Gene3D" id="2.115.10.20">
    <property type="entry name" value="Glycosyl hydrolase domain, family 43"/>
    <property type="match status" value="1"/>
</dbReference>
<reference evidence="1 2" key="1">
    <citation type="journal article" date="2016" name="Nat. Commun.">
        <title>Thousands of microbial genomes shed light on interconnected biogeochemical processes in an aquifer system.</title>
        <authorList>
            <person name="Anantharaman K."/>
            <person name="Brown C.T."/>
            <person name="Hug L.A."/>
            <person name="Sharon I."/>
            <person name="Castelle C.J."/>
            <person name="Probst A.J."/>
            <person name="Thomas B.C."/>
            <person name="Singh A."/>
            <person name="Wilkins M.J."/>
            <person name="Karaoz U."/>
            <person name="Brodie E.L."/>
            <person name="Williams K.H."/>
            <person name="Hubbard S.S."/>
            <person name="Banfield J.F."/>
        </authorList>
    </citation>
    <scope>NUCLEOTIDE SEQUENCE [LARGE SCALE GENOMIC DNA]</scope>
    <source>
        <strain evidence="2">RIFCSPLOWO2_12_FULL_64_10</strain>
    </source>
</reference>
<accession>A0A1F6C3I3</accession>
<comment type="caution">
    <text evidence="1">The sequence shown here is derived from an EMBL/GenBank/DDBJ whole genome shotgun (WGS) entry which is preliminary data.</text>
</comment>
<organism evidence="1 2">
    <name type="scientific">Handelsmanbacteria sp. (strain RIFCSPLOWO2_12_FULL_64_10)</name>
    <dbReference type="NCBI Taxonomy" id="1817868"/>
    <lineage>
        <taxon>Bacteria</taxon>
        <taxon>Candidatus Handelsmaniibacteriota</taxon>
    </lineage>
</organism>
<protein>
    <recommendedName>
        <fullName evidence="3">Glycosyl hydrolase family 32 N-terminal domain-containing protein</fullName>
    </recommendedName>
</protein>
<proteinExistence type="predicted"/>
<dbReference type="SUPFAM" id="SSF75005">
    <property type="entry name" value="Arabinanase/levansucrase/invertase"/>
    <property type="match status" value="1"/>
</dbReference>
<dbReference type="EMBL" id="MFKF01000426">
    <property type="protein sequence ID" value="OGG43754.1"/>
    <property type="molecule type" value="Genomic_DNA"/>
</dbReference>
<dbReference type="Proteomes" id="UP000178606">
    <property type="component" value="Unassembled WGS sequence"/>
</dbReference>
<evidence type="ECO:0008006" key="3">
    <source>
        <dbReference type="Google" id="ProtNLM"/>
    </source>
</evidence>
<evidence type="ECO:0000313" key="2">
    <source>
        <dbReference type="Proteomes" id="UP000178606"/>
    </source>
</evidence>
<dbReference type="InterPro" id="IPR023296">
    <property type="entry name" value="Glyco_hydro_beta-prop_sf"/>
</dbReference>
<name>A0A1F6C3I3_HANXR</name>
<sequence>MNTQAQSFRRILFTDLRHIQCGHLSWGTPDGRRFGVSHPPEPQVEMHAQPRYVPHGVRLVAQPARKTEPVTGWRGWGRIIYDQGMYRSWYLTVDGHSLQGSGSRSQTDDPQTYDASIERYVLYTRMYRQDRRWIGRAESDDFLNWGPIEPMIWPGLDDPLDHDVYLNGYTTYPGSPEYRLMFPMFYHRATERSDVRLYSSEDGIVWNRVPGGPALTPGETGSWDSEFIAGGKDLIPLGEGRIAIPYIGTPYPHKYPRWPEVFEAWRMGWAWWPEGRLCAVRADDEGEFWTFPLVPSGRSLRLNFRTPRGGEVRVGLEGVAGRSADDCDPMHGDQPAQTISWRGQTDIGMAEGQAVVLHFKMRCAEVFGVEWT</sequence>